<proteinExistence type="inferred from homology"/>
<dbReference type="InterPro" id="IPR013249">
    <property type="entry name" value="RNA_pol_sigma70_r4_t2"/>
</dbReference>
<dbReference type="GO" id="GO:0003677">
    <property type="term" value="F:DNA binding"/>
    <property type="evidence" value="ECO:0007669"/>
    <property type="project" value="InterPro"/>
</dbReference>
<reference evidence="7 8" key="1">
    <citation type="submission" date="2019-01" db="EMBL/GenBank/DDBJ databases">
        <title>Filimonas sp. strain TTM-71.</title>
        <authorList>
            <person name="Chen W.-M."/>
        </authorList>
    </citation>
    <scope>NUCLEOTIDE SEQUENCE [LARGE SCALE GENOMIC DNA]</scope>
    <source>
        <strain evidence="7 8">TTM-71</strain>
    </source>
</reference>
<keyword evidence="8" id="KW-1185">Reference proteome</keyword>
<keyword evidence="2" id="KW-0805">Transcription regulation</keyword>
<dbReference type="GO" id="GO:0006352">
    <property type="term" value="P:DNA-templated transcription initiation"/>
    <property type="evidence" value="ECO:0007669"/>
    <property type="project" value="InterPro"/>
</dbReference>
<organism evidence="7 8">
    <name type="scientific">Filimonas effusa</name>
    <dbReference type="NCBI Taxonomy" id="2508721"/>
    <lineage>
        <taxon>Bacteria</taxon>
        <taxon>Pseudomonadati</taxon>
        <taxon>Bacteroidota</taxon>
        <taxon>Chitinophagia</taxon>
        <taxon>Chitinophagales</taxon>
        <taxon>Chitinophagaceae</taxon>
        <taxon>Filimonas</taxon>
    </lineage>
</organism>
<evidence type="ECO:0000256" key="2">
    <source>
        <dbReference type="ARBA" id="ARBA00023015"/>
    </source>
</evidence>
<keyword evidence="4" id="KW-0804">Transcription</keyword>
<evidence type="ECO:0000256" key="4">
    <source>
        <dbReference type="ARBA" id="ARBA00023163"/>
    </source>
</evidence>
<comment type="caution">
    <text evidence="7">The sequence shown here is derived from an EMBL/GenBank/DDBJ whole genome shotgun (WGS) entry which is preliminary data.</text>
</comment>
<sequence length="215" mass="25228">MLLRLFPYFSITTIFKALPSVTTYNEPELLLRIADGDRDAYRIVFEHYWNQIYAIGLKISKSPELARDLAQETFIKLWVNKEQLPDVIYFRSFLYTLARNLAIDHLRKKVFTANNEDYLLAYFRDDAANPHENAEYHELEGLLNRAVNNLPPQMQQVFKLSRFEGLSHSEIAVRMNITRVTSKSYMVRALSAIRKYMAQYHEGVFLLIWTVVLQA</sequence>
<dbReference type="SUPFAM" id="SSF88946">
    <property type="entry name" value="Sigma2 domain of RNA polymerase sigma factors"/>
    <property type="match status" value="1"/>
</dbReference>
<dbReference type="InterPro" id="IPR013325">
    <property type="entry name" value="RNA_pol_sigma_r2"/>
</dbReference>
<evidence type="ECO:0000313" key="7">
    <source>
        <dbReference type="EMBL" id="RXK83602.1"/>
    </source>
</evidence>
<dbReference type="AlphaFoldDB" id="A0A4Q1D518"/>
<dbReference type="Proteomes" id="UP000290545">
    <property type="component" value="Unassembled WGS sequence"/>
</dbReference>
<feature type="domain" description="RNA polymerase sigma-70 region 2" evidence="5">
    <location>
        <begin position="45"/>
        <end position="109"/>
    </location>
</feature>
<evidence type="ECO:0000259" key="6">
    <source>
        <dbReference type="Pfam" id="PF08281"/>
    </source>
</evidence>
<dbReference type="SUPFAM" id="SSF88659">
    <property type="entry name" value="Sigma3 and sigma4 domains of RNA polymerase sigma factors"/>
    <property type="match status" value="1"/>
</dbReference>
<dbReference type="Gene3D" id="1.10.1740.10">
    <property type="match status" value="1"/>
</dbReference>
<accession>A0A4Q1D518</accession>
<feature type="domain" description="RNA polymerase sigma factor 70 region 4 type 2" evidence="6">
    <location>
        <begin position="143"/>
        <end position="192"/>
    </location>
</feature>
<dbReference type="CDD" id="cd06171">
    <property type="entry name" value="Sigma70_r4"/>
    <property type="match status" value="1"/>
</dbReference>
<dbReference type="PANTHER" id="PTHR43133">
    <property type="entry name" value="RNA POLYMERASE ECF-TYPE SIGMA FACTO"/>
    <property type="match status" value="1"/>
</dbReference>
<comment type="similarity">
    <text evidence="1">Belongs to the sigma-70 factor family. ECF subfamily.</text>
</comment>
<dbReference type="InterPro" id="IPR014284">
    <property type="entry name" value="RNA_pol_sigma-70_dom"/>
</dbReference>
<dbReference type="GO" id="GO:0016987">
    <property type="term" value="F:sigma factor activity"/>
    <property type="evidence" value="ECO:0007669"/>
    <property type="project" value="UniProtKB-KW"/>
</dbReference>
<dbReference type="InterPro" id="IPR007627">
    <property type="entry name" value="RNA_pol_sigma70_r2"/>
</dbReference>
<dbReference type="EMBL" id="SDHZ01000002">
    <property type="protein sequence ID" value="RXK83602.1"/>
    <property type="molecule type" value="Genomic_DNA"/>
</dbReference>
<dbReference type="InterPro" id="IPR013324">
    <property type="entry name" value="RNA_pol_sigma_r3/r4-like"/>
</dbReference>
<evidence type="ECO:0000256" key="3">
    <source>
        <dbReference type="ARBA" id="ARBA00023082"/>
    </source>
</evidence>
<dbReference type="OrthoDB" id="799938at2"/>
<dbReference type="InterPro" id="IPR039425">
    <property type="entry name" value="RNA_pol_sigma-70-like"/>
</dbReference>
<dbReference type="NCBIfam" id="TIGR02937">
    <property type="entry name" value="sigma70-ECF"/>
    <property type="match status" value="1"/>
</dbReference>
<dbReference type="Pfam" id="PF04542">
    <property type="entry name" value="Sigma70_r2"/>
    <property type="match status" value="1"/>
</dbReference>
<evidence type="ECO:0000313" key="8">
    <source>
        <dbReference type="Proteomes" id="UP000290545"/>
    </source>
</evidence>
<name>A0A4Q1D518_9BACT</name>
<evidence type="ECO:0000256" key="1">
    <source>
        <dbReference type="ARBA" id="ARBA00010641"/>
    </source>
</evidence>
<dbReference type="InterPro" id="IPR036388">
    <property type="entry name" value="WH-like_DNA-bd_sf"/>
</dbReference>
<dbReference type="Gene3D" id="1.10.10.10">
    <property type="entry name" value="Winged helix-like DNA-binding domain superfamily/Winged helix DNA-binding domain"/>
    <property type="match status" value="1"/>
</dbReference>
<dbReference type="PANTHER" id="PTHR43133:SF46">
    <property type="entry name" value="RNA POLYMERASE SIGMA-70 FACTOR ECF SUBFAMILY"/>
    <property type="match status" value="1"/>
</dbReference>
<evidence type="ECO:0000259" key="5">
    <source>
        <dbReference type="Pfam" id="PF04542"/>
    </source>
</evidence>
<protein>
    <submittedName>
        <fullName evidence="7">Sigma-70 family RNA polymerase sigma factor</fullName>
    </submittedName>
</protein>
<keyword evidence="3" id="KW-0731">Sigma factor</keyword>
<gene>
    <name evidence="7" type="ORF">ESB13_16070</name>
</gene>
<dbReference type="Pfam" id="PF08281">
    <property type="entry name" value="Sigma70_r4_2"/>
    <property type="match status" value="1"/>
</dbReference>